<gene>
    <name evidence="2" type="ORF">C8N30_2894</name>
</gene>
<comment type="caution">
    <text evidence="2">The sequence shown here is derived from an EMBL/GenBank/DDBJ whole genome shotgun (WGS) entry which is preliminary data.</text>
</comment>
<evidence type="ECO:0000259" key="1">
    <source>
        <dbReference type="Pfam" id="PF13302"/>
    </source>
</evidence>
<dbReference type="PANTHER" id="PTHR43792">
    <property type="entry name" value="GNAT FAMILY, PUTATIVE (AFU_ORTHOLOGUE AFUA_3G00765)-RELATED-RELATED"/>
    <property type="match status" value="1"/>
</dbReference>
<dbReference type="STRING" id="1443111.Z949_1625"/>
<dbReference type="Gene3D" id="3.40.630.30">
    <property type="match status" value="1"/>
</dbReference>
<dbReference type="GO" id="GO:0016747">
    <property type="term" value="F:acyltransferase activity, transferring groups other than amino-acyl groups"/>
    <property type="evidence" value="ECO:0007669"/>
    <property type="project" value="InterPro"/>
</dbReference>
<dbReference type="InterPro" id="IPR000182">
    <property type="entry name" value="GNAT_dom"/>
</dbReference>
<accession>A0A420DHV1</accession>
<keyword evidence="3" id="KW-1185">Reference proteome</keyword>
<keyword evidence="2" id="KW-0808">Transferase</keyword>
<proteinExistence type="predicted"/>
<dbReference type="RefSeq" id="WP_025062160.1">
    <property type="nucleotide sequence ID" value="NZ_RAQK01000002.1"/>
</dbReference>
<evidence type="ECO:0000313" key="2">
    <source>
        <dbReference type="EMBL" id="RKE93798.1"/>
    </source>
</evidence>
<organism evidence="2 3">
    <name type="scientific">Sulfitobacter guttiformis</name>
    <dbReference type="NCBI Taxonomy" id="74349"/>
    <lineage>
        <taxon>Bacteria</taxon>
        <taxon>Pseudomonadati</taxon>
        <taxon>Pseudomonadota</taxon>
        <taxon>Alphaproteobacteria</taxon>
        <taxon>Rhodobacterales</taxon>
        <taxon>Roseobacteraceae</taxon>
        <taxon>Sulfitobacter</taxon>
    </lineage>
</organism>
<dbReference type="OrthoDB" id="9804153at2"/>
<evidence type="ECO:0000313" key="3">
    <source>
        <dbReference type="Proteomes" id="UP000284407"/>
    </source>
</evidence>
<sequence>MTNLVSHQPTLSTERFDLRPVRLSDLILIEHYAADSRLAMHTPRLPHPLPPGVIAGFIERAMAHEREEDVWVMDGSGHNSGEVMGVISLMRLDRNQSEVGYWVAPPFWNTHVASDAVQALVAGNPLDNDAMFASVFHDNPASAKVLTNAGFAYLGDAEIFCLARNATVPTWTYSLKLR</sequence>
<dbReference type="InterPro" id="IPR051531">
    <property type="entry name" value="N-acetyltransferase"/>
</dbReference>
<dbReference type="AlphaFoldDB" id="A0A420DHV1"/>
<dbReference type="InterPro" id="IPR016181">
    <property type="entry name" value="Acyl_CoA_acyltransferase"/>
</dbReference>
<dbReference type="SUPFAM" id="SSF55729">
    <property type="entry name" value="Acyl-CoA N-acyltransferases (Nat)"/>
    <property type="match status" value="1"/>
</dbReference>
<protein>
    <submittedName>
        <fullName evidence="2">RimJ/RimL family protein N-acetyltransferase</fullName>
    </submittedName>
</protein>
<name>A0A420DHV1_9RHOB</name>
<dbReference type="EMBL" id="RAQK01000002">
    <property type="protein sequence ID" value="RKE93798.1"/>
    <property type="molecule type" value="Genomic_DNA"/>
</dbReference>
<reference evidence="2 3" key="1">
    <citation type="submission" date="2018-09" db="EMBL/GenBank/DDBJ databases">
        <title>Genomic Encyclopedia of Archaeal and Bacterial Type Strains, Phase II (KMG-II): from individual species to whole genera.</title>
        <authorList>
            <person name="Goeker M."/>
        </authorList>
    </citation>
    <scope>NUCLEOTIDE SEQUENCE [LARGE SCALE GENOMIC DNA]</scope>
    <source>
        <strain evidence="2 3">DSM 11458</strain>
    </source>
</reference>
<dbReference type="Pfam" id="PF13302">
    <property type="entry name" value="Acetyltransf_3"/>
    <property type="match status" value="1"/>
</dbReference>
<feature type="domain" description="N-acetyltransferase" evidence="1">
    <location>
        <begin position="15"/>
        <end position="151"/>
    </location>
</feature>
<dbReference type="Proteomes" id="UP000284407">
    <property type="component" value="Unassembled WGS sequence"/>
</dbReference>